<accession>A0A127M9S9</accession>
<dbReference type="AlphaFoldDB" id="A0A127M9S9"/>
<keyword evidence="1" id="KW-0472">Membrane</keyword>
<name>A0A127M9S9_9GAMM</name>
<evidence type="ECO:0000313" key="3">
    <source>
        <dbReference type="Proteomes" id="UP000074119"/>
    </source>
</evidence>
<feature type="transmembrane region" description="Helical" evidence="1">
    <location>
        <begin position="81"/>
        <end position="100"/>
    </location>
</feature>
<protein>
    <submittedName>
        <fullName evidence="2">Uncharacterized protein</fullName>
    </submittedName>
</protein>
<dbReference type="KEGG" id="zal:AZF00_17190"/>
<dbReference type="STRING" id="1470434.AZF00_17190"/>
<dbReference type="Proteomes" id="UP000074119">
    <property type="component" value="Chromosome"/>
</dbReference>
<dbReference type="RefSeq" id="WP_008252545.1">
    <property type="nucleotide sequence ID" value="NZ_CP014544.1"/>
</dbReference>
<reference evidence="2 3" key="1">
    <citation type="submission" date="2015-12" db="EMBL/GenBank/DDBJ databases">
        <authorList>
            <person name="Shamseldin A."/>
            <person name="Moawad H."/>
            <person name="Abd El-Rahim W.M."/>
            <person name="Sadowsky M.J."/>
        </authorList>
    </citation>
    <scope>NUCLEOTIDE SEQUENCE [LARGE SCALE GENOMIC DNA]</scope>
    <source>
        <strain evidence="2 3">SM2</strain>
    </source>
</reference>
<organism evidence="2 3">
    <name type="scientific">Zhongshania aliphaticivorans</name>
    <dbReference type="NCBI Taxonomy" id="1470434"/>
    <lineage>
        <taxon>Bacteria</taxon>
        <taxon>Pseudomonadati</taxon>
        <taxon>Pseudomonadota</taxon>
        <taxon>Gammaproteobacteria</taxon>
        <taxon>Cellvibrionales</taxon>
        <taxon>Spongiibacteraceae</taxon>
        <taxon>Zhongshania</taxon>
    </lineage>
</organism>
<keyword evidence="1" id="KW-0812">Transmembrane</keyword>
<keyword evidence="1" id="KW-1133">Transmembrane helix</keyword>
<evidence type="ECO:0000256" key="1">
    <source>
        <dbReference type="SAM" id="Phobius"/>
    </source>
</evidence>
<dbReference type="EMBL" id="CP014544">
    <property type="protein sequence ID" value="AMO69928.1"/>
    <property type="molecule type" value="Genomic_DNA"/>
</dbReference>
<proteinExistence type="predicted"/>
<gene>
    <name evidence="2" type="ORF">AZF00_17190</name>
</gene>
<sequence>MKEKDIEDWLTQLKNPSECESDREQAVMAAIKSGLSASQQSSELDQLALQRLHRRIEQEGLYQQAKYQQPKVKRGRNLHRYGYAAAVLAGLAIMLDLSVFNGPTRQALRSAADSDSAQFKMMAAAPQMRKDIAEEEMIESRAEAMSGEQYLADAAKNEAAEMSSAMAKRDRVAAAPLANEQQQAARQKGGVVAHRLVVTDKQWQALRELAGEGISLKQGANAGHWLLQLNSEADAQRWQKALPESERNKPWPIAQRIEFKLEVVETLRGDRNE</sequence>
<evidence type="ECO:0000313" key="2">
    <source>
        <dbReference type="EMBL" id="AMO69928.1"/>
    </source>
</evidence>